<evidence type="ECO:0000313" key="2">
    <source>
        <dbReference type="EMBL" id="KAG5515995.1"/>
    </source>
</evidence>
<comment type="caution">
    <text evidence="2">The sequence shown here is derived from an EMBL/GenBank/DDBJ whole genome shotgun (WGS) entry which is preliminary data.</text>
</comment>
<feature type="compositionally biased region" description="Basic and acidic residues" evidence="1">
    <location>
        <begin position="1"/>
        <end position="17"/>
    </location>
</feature>
<name>A0AAV6HQJ3_9ERIC</name>
<sequence length="99" mass="11269">MKKLDEEAKARMKENAPKKVPLPPSTRSSGFVLEGYETKKQRTSGSRSETISPVEKAFDRGKRDQLHAEIGKKPLLCELFINLRQTILCLDICHRDIIC</sequence>
<evidence type="ECO:0000256" key="1">
    <source>
        <dbReference type="SAM" id="MobiDB-lite"/>
    </source>
</evidence>
<reference evidence="2 3" key="1">
    <citation type="submission" date="2020-08" db="EMBL/GenBank/DDBJ databases">
        <title>Plant Genome Project.</title>
        <authorList>
            <person name="Zhang R.-G."/>
        </authorList>
    </citation>
    <scope>NUCLEOTIDE SEQUENCE [LARGE SCALE GENOMIC DNA]</scope>
    <source>
        <strain evidence="2">WSP0</strain>
        <tissue evidence="2">Leaf</tissue>
    </source>
</reference>
<dbReference type="EMBL" id="JACTNZ010000013">
    <property type="protein sequence ID" value="KAG5515995.1"/>
    <property type="molecule type" value="Genomic_DNA"/>
</dbReference>
<keyword evidence="3" id="KW-1185">Reference proteome</keyword>
<dbReference type="Proteomes" id="UP000823749">
    <property type="component" value="Chromosome 13"/>
</dbReference>
<dbReference type="AlphaFoldDB" id="A0AAV6HQJ3"/>
<organism evidence="2 3">
    <name type="scientific">Rhododendron griersonianum</name>
    <dbReference type="NCBI Taxonomy" id="479676"/>
    <lineage>
        <taxon>Eukaryota</taxon>
        <taxon>Viridiplantae</taxon>
        <taxon>Streptophyta</taxon>
        <taxon>Embryophyta</taxon>
        <taxon>Tracheophyta</taxon>
        <taxon>Spermatophyta</taxon>
        <taxon>Magnoliopsida</taxon>
        <taxon>eudicotyledons</taxon>
        <taxon>Gunneridae</taxon>
        <taxon>Pentapetalae</taxon>
        <taxon>asterids</taxon>
        <taxon>Ericales</taxon>
        <taxon>Ericaceae</taxon>
        <taxon>Ericoideae</taxon>
        <taxon>Rhodoreae</taxon>
        <taxon>Rhododendron</taxon>
    </lineage>
</organism>
<accession>A0AAV6HQJ3</accession>
<evidence type="ECO:0000313" key="3">
    <source>
        <dbReference type="Proteomes" id="UP000823749"/>
    </source>
</evidence>
<protein>
    <submittedName>
        <fullName evidence="2">Uncharacterized protein</fullName>
    </submittedName>
</protein>
<feature type="region of interest" description="Disordered" evidence="1">
    <location>
        <begin position="1"/>
        <end position="63"/>
    </location>
</feature>
<gene>
    <name evidence="2" type="ORF">RHGRI_036887</name>
</gene>
<proteinExistence type="predicted"/>